<keyword evidence="5" id="KW-0418">Kinase</keyword>
<evidence type="ECO:0000256" key="2">
    <source>
        <dbReference type="ARBA" id="ARBA00012438"/>
    </source>
</evidence>
<dbReference type="Gene3D" id="3.30.450.20">
    <property type="entry name" value="PAS domain"/>
    <property type="match status" value="1"/>
</dbReference>
<dbReference type="AlphaFoldDB" id="A0A1M7YCJ8"/>
<name>A0A1M7YCJ8_9BACT</name>
<feature type="domain" description="PAS" evidence="6">
    <location>
        <begin position="9"/>
        <end position="81"/>
    </location>
</feature>
<organism evidence="8 9">
    <name type="scientific">Desulfopila aestuarii DSM 18488</name>
    <dbReference type="NCBI Taxonomy" id="1121416"/>
    <lineage>
        <taxon>Bacteria</taxon>
        <taxon>Pseudomonadati</taxon>
        <taxon>Thermodesulfobacteriota</taxon>
        <taxon>Desulfobulbia</taxon>
        <taxon>Desulfobulbales</taxon>
        <taxon>Desulfocapsaceae</taxon>
        <taxon>Desulfopila</taxon>
    </lineage>
</organism>
<dbReference type="EC" id="2.7.13.3" evidence="2"/>
<dbReference type="InterPro" id="IPR035965">
    <property type="entry name" value="PAS-like_dom_sf"/>
</dbReference>
<protein>
    <recommendedName>
        <fullName evidence="2">histidine kinase</fullName>
        <ecNumber evidence="2">2.7.13.3</ecNumber>
    </recommendedName>
</protein>
<dbReference type="InterPro" id="IPR000014">
    <property type="entry name" value="PAS"/>
</dbReference>
<evidence type="ECO:0000313" key="9">
    <source>
        <dbReference type="Proteomes" id="UP000184603"/>
    </source>
</evidence>
<dbReference type="InterPro" id="IPR000700">
    <property type="entry name" value="PAS-assoc_C"/>
</dbReference>
<dbReference type="STRING" id="1121416.SAMN02745220_03354"/>
<dbReference type="PANTHER" id="PTHR43304:SF1">
    <property type="entry name" value="PAC DOMAIN-CONTAINING PROTEIN"/>
    <property type="match status" value="1"/>
</dbReference>
<sequence length="214" mass="25266">MVHEQLLLSEERLKMVLEGSQQGFWDWNIETGEVQRNERWAEMLGYTTEDFENDTNTWTRLIHPDDRDGAWASIIDHLEGRSNCHKCEYRLRAKDGSYRWILDHAKVVRRAHDGRPLRMSGTNMDITDRKRIEKERDQLIASLQEALHEIRTLKGIIPICSYCYRIRDEEGAWDKLEEYLTRHSNAEFSHGICPDCSVNFIEKIEKKDNISDSQ</sequence>
<dbReference type="OrthoDB" id="5503776at2"/>
<dbReference type="CDD" id="cd00130">
    <property type="entry name" value="PAS"/>
    <property type="match status" value="1"/>
</dbReference>
<dbReference type="InterPro" id="IPR001610">
    <property type="entry name" value="PAC"/>
</dbReference>
<evidence type="ECO:0000256" key="4">
    <source>
        <dbReference type="ARBA" id="ARBA00022679"/>
    </source>
</evidence>
<accession>A0A1M7YCJ8</accession>
<dbReference type="GO" id="GO:0004673">
    <property type="term" value="F:protein histidine kinase activity"/>
    <property type="evidence" value="ECO:0007669"/>
    <property type="project" value="UniProtKB-EC"/>
</dbReference>
<evidence type="ECO:0000259" key="6">
    <source>
        <dbReference type="PROSITE" id="PS50112"/>
    </source>
</evidence>
<evidence type="ECO:0000256" key="5">
    <source>
        <dbReference type="ARBA" id="ARBA00022777"/>
    </source>
</evidence>
<dbReference type="PANTHER" id="PTHR43304">
    <property type="entry name" value="PHYTOCHROME-LIKE PROTEIN CPH1"/>
    <property type="match status" value="1"/>
</dbReference>
<proteinExistence type="predicted"/>
<keyword evidence="4" id="KW-0808">Transferase</keyword>
<dbReference type="RefSeq" id="WP_073614822.1">
    <property type="nucleotide sequence ID" value="NZ_FRFE01000018.1"/>
</dbReference>
<dbReference type="PROSITE" id="PS50112">
    <property type="entry name" value="PAS"/>
    <property type="match status" value="1"/>
</dbReference>
<dbReference type="SMART" id="SM00086">
    <property type="entry name" value="PAC"/>
    <property type="match status" value="1"/>
</dbReference>
<evidence type="ECO:0000256" key="1">
    <source>
        <dbReference type="ARBA" id="ARBA00000085"/>
    </source>
</evidence>
<dbReference type="InterPro" id="IPR013655">
    <property type="entry name" value="PAS_fold_3"/>
</dbReference>
<keyword evidence="3" id="KW-0597">Phosphoprotein</keyword>
<dbReference type="SMART" id="SM00091">
    <property type="entry name" value="PAS"/>
    <property type="match status" value="1"/>
</dbReference>
<dbReference type="FunFam" id="3.30.450.20:FF:000099">
    <property type="entry name" value="Sensory box sensor histidine kinase"/>
    <property type="match status" value="1"/>
</dbReference>
<evidence type="ECO:0000313" key="8">
    <source>
        <dbReference type="EMBL" id="SHO50321.1"/>
    </source>
</evidence>
<evidence type="ECO:0000256" key="3">
    <source>
        <dbReference type="ARBA" id="ARBA00022553"/>
    </source>
</evidence>
<dbReference type="InterPro" id="IPR052162">
    <property type="entry name" value="Sensor_kinase/Photoreceptor"/>
</dbReference>
<dbReference type="SUPFAM" id="SSF55785">
    <property type="entry name" value="PYP-like sensor domain (PAS domain)"/>
    <property type="match status" value="1"/>
</dbReference>
<dbReference type="PROSITE" id="PS50113">
    <property type="entry name" value="PAC"/>
    <property type="match status" value="1"/>
</dbReference>
<feature type="domain" description="PAC" evidence="7">
    <location>
        <begin position="85"/>
        <end position="138"/>
    </location>
</feature>
<reference evidence="8 9" key="1">
    <citation type="submission" date="2016-12" db="EMBL/GenBank/DDBJ databases">
        <authorList>
            <person name="Song W.-J."/>
            <person name="Kurnit D.M."/>
        </authorList>
    </citation>
    <scope>NUCLEOTIDE SEQUENCE [LARGE SCALE GENOMIC DNA]</scope>
    <source>
        <strain evidence="8 9">DSM 18488</strain>
    </source>
</reference>
<dbReference type="Pfam" id="PF08447">
    <property type="entry name" value="PAS_3"/>
    <property type="match status" value="1"/>
</dbReference>
<dbReference type="NCBIfam" id="TIGR00229">
    <property type="entry name" value="sensory_box"/>
    <property type="match status" value="1"/>
</dbReference>
<dbReference type="Proteomes" id="UP000184603">
    <property type="component" value="Unassembled WGS sequence"/>
</dbReference>
<dbReference type="EMBL" id="FRFE01000018">
    <property type="protein sequence ID" value="SHO50321.1"/>
    <property type="molecule type" value="Genomic_DNA"/>
</dbReference>
<evidence type="ECO:0000259" key="7">
    <source>
        <dbReference type="PROSITE" id="PS50113"/>
    </source>
</evidence>
<keyword evidence="9" id="KW-1185">Reference proteome</keyword>
<gene>
    <name evidence="8" type="ORF">SAMN02745220_03354</name>
</gene>
<comment type="catalytic activity">
    <reaction evidence="1">
        <text>ATP + protein L-histidine = ADP + protein N-phospho-L-histidine.</text>
        <dbReference type="EC" id="2.7.13.3"/>
    </reaction>
</comment>